<evidence type="ECO:0000259" key="2">
    <source>
        <dbReference type="PROSITE" id="PS51838"/>
    </source>
</evidence>
<dbReference type="CTD" id="7469"/>
<organism evidence="3 4">
    <name type="scientific">Patiria miniata</name>
    <name type="common">Bat star</name>
    <name type="synonym">Asterina miniata</name>
    <dbReference type="NCBI Taxonomy" id="46514"/>
    <lineage>
        <taxon>Eukaryota</taxon>
        <taxon>Metazoa</taxon>
        <taxon>Echinodermata</taxon>
        <taxon>Eleutherozoa</taxon>
        <taxon>Asterozoa</taxon>
        <taxon>Asteroidea</taxon>
        <taxon>Valvatacea</taxon>
        <taxon>Valvatida</taxon>
        <taxon>Asterinidae</taxon>
        <taxon>Patiria</taxon>
    </lineage>
</organism>
<dbReference type="PANTHER" id="PTHR13328">
    <property type="entry name" value="NEGATIVE ELONGATION FACTOR A NELF-A"/>
    <property type="match status" value="1"/>
</dbReference>
<feature type="region of interest" description="Disordered" evidence="1">
    <location>
        <begin position="205"/>
        <end position="251"/>
    </location>
</feature>
<dbReference type="GO" id="GO:0034244">
    <property type="term" value="P:negative regulation of transcription elongation by RNA polymerase II"/>
    <property type="evidence" value="ECO:0007669"/>
    <property type="project" value="TreeGrafter"/>
</dbReference>
<dbReference type="EnsemblMetazoa" id="XM_038190069.1">
    <property type="protein sequence ID" value="XP_038045997.1"/>
    <property type="gene ID" value="LOC119720405"/>
</dbReference>
<dbReference type="InterPro" id="IPR056557">
    <property type="entry name" value="NELF-A_N"/>
</dbReference>
<feature type="region of interest" description="Disordered" evidence="1">
    <location>
        <begin position="389"/>
        <end position="451"/>
    </location>
</feature>
<dbReference type="RefSeq" id="XP_038045997.1">
    <property type="nucleotide sequence ID" value="XM_038190069.1"/>
</dbReference>
<keyword evidence="4" id="KW-1185">Reference proteome</keyword>
<protein>
    <recommendedName>
        <fullName evidence="2">HDAg domain-containing protein</fullName>
    </recommendedName>
</protein>
<reference evidence="3" key="1">
    <citation type="submission" date="2022-11" db="UniProtKB">
        <authorList>
            <consortium name="EnsemblMetazoa"/>
        </authorList>
    </citation>
    <scope>IDENTIFICATION</scope>
</reference>
<feature type="compositionally biased region" description="Pro residues" evidence="1">
    <location>
        <begin position="405"/>
        <end position="428"/>
    </location>
</feature>
<dbReference type="Proteomes" id="UP000887568">
    <property type="component" value="Unplaced"/>
</dbReference>
<dbReference type="GO" id="GO:0032021">
    <property type="term" value="C:NELF complex"/>
    <property type="evidence" value="ECO:0007669"/>
    <property type="project" value="TreeGrafter"/>
</dbReference>
<feature type="compositionally biased region" description="Low complexity" evidence="1">
    <location>
        <begin position="345"/>
        <end position="364"/>
    </location>
</feature>
<dbReference type="RefSeq" id="XP_038045998.1">
    <property type="nucleotide sequence ID" value="XM_038190070.1"/>
</dbReference>
<dbReference type="InterPro" id="IPR037517">
    <property type="entry name" value="HDAG_dom"/>
</dbReference>
<evidence type="ECO:0000256" key="1">
    <source>
        <dbReference type="SAM" id="MobiDB-lite"/>
    </source>
</evidence>
<feature type="compositionally biased region" description="Low complexity" evidence="1">
    <location>
        <begin position="429"/>
        <end position="451"/>
    </location>
</feature>
<feature type="domain" description="HDAg" evidence="2">
    <location>
        <begin position="111"/>
        <end position="273"/>
    </location>
</feature>
<dbReference type="OrthoDB" id="2135488at2759"/>
<dbReference type="OMA" id="PLECHYL"/>
<sequence>MVPRTHTGERNLKGQGIRLHKMATVKDSDTNLWLHNKLGDSEDLWSGIGSVGSQLKGDLLKNVFVCFKGLHPTVKLKMLMAILHMPRRNVDEFQGELNAIIHLARSDSDQWVSIVGDILHTYPSTGSLNLDVEEDHQFVAEVLYDLRKHLSETDSNSLLPLECQYLNKNALNQLVGMQAPPIKHFTLKRKPKSAALRAELLQKSAEAAQQTKKQVGSSTVPTKNRTRKLDDTAPLKGIPKSTAGFRAAPSMPRTIPLNRRMAFNREGGTKLLDIMEQPLGGANREAKKRKKQAELEAQEQAKKDKEAAQAATPDYAAAFMSPASVKPATTTNPLDKLDEPPTPSYAPAASQSKPSKPPTSLLKNLDQPLSTKTARDNLQHQLQQSLEQSGFNLQNPTSTTATPTPTTPTPPPTAKPAPKPAPVTPTYPQPGASVGLPPLVGLPTTPTEPTVAPAQVPAAAAMAGASGAQKKNLSLTRDQMVAAQEMFRQSNKVTRPEKALILGFMAGARDNPCPQQGDIVTIRLSENRELVPHAEEMGTVEMTVDTYFEMNYSSGKWRRYKKYRPL</sequence>
<dbReference type="InterPro" id="IPR052828">
    <property type="entry name" value="NELF-A_domain"/>
</dbReference>
<dbReference type="PANTHER" id="PTHR13328:SF4">
    <property type="entry name" value="NEGATIVE ELONGATION FACTOR A"/>
    <property type="match status" value="1"/>
</dbReference>
<proteinExistence type="predicted"/>
<evidence type="ECO:0000313" key="4">
    <source>
        <dbReference type="Proteomes" id="UP000887568"/>
    </source>
</evidence>
<dbReference type="Pfam" id="PF23553">
    <property type="entry name" value="NELF-A_N"/>
    <property type="match status" value="1"/>
</dbReference>
<dbReference type="EnsemblMetazoa" id="XM_038190070.1">
    <property type="protein sequence ID" value="XP_038045998.1"/>
    <property type="gene ID" value="LOC119720405"/>
</dbReference>
<dbReference type="GeneID" id="119720405"/>
<accession>A0A913Z2E2</accession>
<evidence type="ECO:0000313" key="3">
    <source>
        <dbReference type="EnsemblMetazoa" id="XP_038045998.1"/>
    </source>
</evidence>
<feature type="compositionally biased region" description="Low complexity" evidence="1">
    <location>
        <begin position="308"/>
        <end position="318"/>
    </location>
</feature>
<feature type="compositionally biased region" description="Polar residues" evidence="1">
    <location>
        <begin position="207"/>
        <end position="223"/>
    </location>
</feature>
<dbReference type="PROSITE" id="PS51838">
    <property type="entry name" value="HDAG"/>
    <property type="match status" value="1"/>
</dbReference>
<feature type="region of interest" description="Disordered" evidence="1">
    <location>
        <begin position="275"/>
        <end position="364"/>
    </location>
</feature>
<name>A0A913Z2E2_PATMI</name>
<dbReference type="AlphaFoldDB" id="A0A913Z2E2"/>